<accession>A0A8T2PZZ1</accession>
<dbReference type="InterPro" id="IPR019587">
    <property type="entry name" value="Polyketide_cyclase/dehydratase"/>
</dbReference>
<dbReference type="AlphaFoldDB" id="A0A8T2PZZ1"/>
<sequence>MEPAVDYQARRWGKAFAWEIEGTTLEAVWLITGDFVRADKWAPSVVESCSLVEGEANSPGCVRKVVVHPSAPGQPSTMAMEKLLDIDHEHHRYSYGILPGGTLPVFCHLDNYISTFQIVPCPSPKKEDASEPVSSHLLVQWDFVCSAVPEKVSEEEANQAVNWLFQTAMNDLRVGVSLSENSIRSITV</sequence>
<comment type="caution">
    <text evidence="1">The sequence shown here is derived from an EMBL/GenBank/DDBJ whole genome shotgun (WGS) entry which is preliminary data.</text>
</comment>
<reference evidence="1" key="1">
    <citation type="submission" date="2021-08" db="EMBL/GenBank/DDBJ databases">
        <title>WGS assembly of Ceratopteris richardii.</title>
        <authorList>
            <person name="Marchant D.B."/>
            <person name="Chen G."/>
            <person name="Jenkins J."/>
            <person name="Shu S."/>
            <person name="Leebens-Mack J."/>
            <person name="Grimwood J."/>
            <person name="Schmutz J."/>
            <person name="Soltis P."/>
            <person name="Soltis D."/>
            <person name="Chen Z.-H."/>
        </authorList>
    </citation>
    <scope>NUCLEOTIDE SEQUENCE</scope>
    <source>
        <strain evidence="1">Whitten #5841</strain>
        <tissue evidence="1">Leaf</tissue>
    </source>
</reference>
<dbReference type="Pfam" id="PF10604">
    <property type="entry name" value="Polyketide_cyc2"/>
    <property type="match status" value="1"/>
</dbReference>
<evidence type="ECO:0000313" key="2">
    <source>
        <dbReference type="Proteomes" id="UP000825935"/>
    </source>
</evidence>
<protein>
    <submittedName>
        <fullName evidence="1">Uncharacterized protein</fullName>
    </submittedName>
</protein>
<dbReference type="PANTHER" id="PTHR33789">
    <property type="entry name" value="LACHRYMATORY-FACTOR SYNTHASE"/>
    <property type="match status" value="1"/>
</dbReference>
<organism evidence="1 2">
    <name type="scientific">Ceratopteris richardii</name>
    <name type="common">Triangle waterfern</name>
    <dbReference type="NCBI Taxonomy" id="49495"/>
    <lineage>
        <taxon>Eukaryota</taxon>
        <taxon>Viridiplantae</taxon>
        <taxon>Streptophyta</taxon>
        <taxon>Embryophyta</taxon>
        <taxon>Tracheophyta</taxon>
        <taxon>Polypodiopsida</taxon>
        <taxon>Polypodiidae</taxon>
        <taxon>Polypodiales</taxon>
        <taxon>Pteridineae</taxon>
        <taxon>Pteridaceae</taxon>
        <taxon>Parkerioideae</taxon>
        <taxon>Ceratopteris</taxon>
    </lineage>
</organism>
<dbReference type="Proteomes" id="UP000825935">
    <property type="component" value="Chromosome 39"/>
</dbReference>
<dbReference type="InterPro" id="IPR023393">
    <property type="entry name" value="START-like_dom_sf"/>
</dbReference>
<dbReference type="InterPro" id="IPR053249">
    <property type="entry name" value="LFS"/>
</dbReference>
<dbReference type="Gene3D" id="3.30.530.20">
    <property type="match status" value="1"/>
</dbReference>
<gene>
    <name evidence="1" type="ORF">KP509_39G040400</name>
</gene>
<dbReference type="PANTHER" id="PTHR33789:SF5">
    <property type="entry name" value="BET V I_MAJOR LATEX PROTEIN DOMAIN-CONTAINING PROTEIN"/>
    <property type="match status" value="1"/>
</dbReference>
<keyword evidence="2" id="KW-1185">Reference proteome</keyword>
<proteinExistence type="predicted"/>
<dbReference type="EMBL" id="CM035444">
    <property type="protein sequence ID" value="KAH7277217.1"/>
    <property type="molecule type" value="Genomic_DNA"/>
</dbReference>
<dbReference type="OrthoDB" id="1858506at2759"/>
<name>A0A8T2PZZ1_CERRI</name>
<evidence type="ECO:0000313" key="1">
    <source>
        <dbReference type="EMBL" id="KAH7277217.1"/>
    </source>
</evidence>
<dbReference type="SUPFAM" id="SSF55961">
    <property type="entry name" value="Bet v1-like"/>
    <property type="match status" value="1"/>
</dbReference>
<dbReference type="CDD" id="cd07821">
    <property type="entry name" value="PYR_PYL_RCAR_like"/>
    <property type="match status" value="1"/>
</dbReference>